<dbReference type="GO" id="GO:0051026">
    <property type="term" value="P:chiasma assembly"/>
    <property type="evidence" value="ECO:0007669"/>
    <property type="project" value="TreeGrafter"/>
</dbReference>
<evidence type="ECO:0000256" key="4">
    <source>
        <dbReference type="ARBA" id="ARBA00023125"/>
    </source>
</evidence>
<feature type="coiled-coil region" evidence="5">
    <location>
        <begin position="561"/>
        <end position="588"/>
    </location>
</feature>
<dbReference type="InterPro" id="IPR000432">
    <property type="entry name" value="DNA_mismatch_repair_MutS_C"/>
</dbReference>
<dbReference type="Pfam" id="PF05192">
    <property type="entry name" value="MutS_III"/>
    <property type="match status" value="1"/>
</dbReference>
<organism evidence="9 10">
    <name type="scientific">Allomyces macrogynus (strain ATCC 38327)</name>
    <name type="common">Allomyces javanicus var. macrogynus</name>
    <dbReference type="NCBI Taxonomy" id="578462"/>
    <lineage>
        <taxon>Eukaryota</taxon>
        <taxon>Fungi</taxon>
        <taxon>Fungi incertae sedis</taxon>
        <taxon>Blastocladiomycota</taxon>
        <taxon>Blastocladiomycetes</taxon>
        <taxon>Blastocladiales</taxon>
        <taxon>Blastocladiaceae</taxon>
        <taxon>Allomyces</taxon>
    </lineage>
</organism>
<protein>
    <recommendedName>
        <fullName evidence="11">DNA mismatch repair proteins mutS family domain-containing protein</fullName>
    </recommendedName>
</protein>
<evidence type="ECO:0000256" key="3">
    <source>
        <dbReference type="ARBA" id="ARBA00022840"/>
    </source>
</evidence>
<dbReference type="InterPro" id="IPR036187">
    <property type="entry name" value="DNA_mismatch_repair_MutS_sf"/>
</dbReference>
<evidence type="ECO:0000259" key="8">
    <source>
        <dbReference type="SMART" id="SM00534"/>
    </source>
</evidence>
<feature type="region of interest" description="Disordered" evidence="6">
    <location>
        <begin position="1"/>
        <end position="70"/>
    </location>
</feature>
<dbReference type="EMBL" id="GG745348">
    <property type="protein sequence ID" value="KNE65882.1"/>
    <property type="molecule type" value="Genomic_DNA"/>
</dbReference>
<feature type="compositionally biased region" description="Low complexity" evidence="6">
    <location>
        <begin position="1"/>
        <end position="24"/>
    </location>
</feature>
<dbReference type="GO" id="GO:0005634">
    <property type="term" value="C:nucleus"/>
    <property type="evidence" value="ECO:0007669"/>
    <property type="project" value="TreeGrafter"/>
</dbReference>
<feature type="domain" description="DNA mismatch repair proteins mutS family" evidence="8">
    <location>
        <begin position="870"/>
        <end position="1034"/>
    </location>
</feature>
<dbReference type="Pfam" id="PF00488">
    <property type="entry name" value="MutS_V"/>
    <property type="match status" value="2"/>
</dbReference>
<dbReference type="InterPro" id="IPR027417">
    <property type="entry name" value="P-loop_NTPase"/>
</dbReference>
<dbReference type="GO" id="GO:0005524">
    <property type="term" value="F:ATP binding"/>
    <property type="evidence" value="ECO:0007669"/>
    <property type="project" value="UniProtKB-KW"/>
</dbReference>
<keyword evidence="2" id="KW-0547">Nucleotide-binding</keyword>
<accession>A0A0L0STM5</accession>
<keyword evidence="10" id="KW-1185">Reference proteome</keyword>
<dbReference type="AlphaFoldDB" id="A0A0L0STM5"/>
<evidence type="ECO:0000256" key="5">
    <source>
        <dbReference type="SAM" id="Coils"/>
    </source>
</evidence>
<comment type="similarity">
    <text evidence="1">Belongs to the DNA mismatch repair MutS family.</text>
</comment>
<gene>
    <name evidence="9" type="ORF">AMAG_09847</name>
</gene>
<dbReference type="Gene3D" id="1.10.1420.10">
    <property type="match status" value="1"/>
</dbReference>
<dbReference type="PANTHER" id="PTHR11361">
    <property type="entry name" value="DNA MISMATCH REPAIR PROTEIN MUTS FAMILY MEMBER"/>
    <property type="match status" value="1"/>
</dbReference>
<evidence type="ECO:0000256" key="1">
    <source>
        <dbReference type="ARBA" id="ARBA00006271"/>
    </source>
</evidence>
<reference evidence="10" key="2">
    <citation type="submission" date="2009-11" db="EMBL/GenBank/DDBJ databases">
        <title>The Genome Sequence of Allomyces macrogynus strain ATCC 38327.</title>
        <authorList>
            <consortium name="The Broad Institute Genome Sequencing Platform"/>
            <person name="Russ C."/>
            <person name="Cuomo C."/>
            <person name="Shea T."/>
            <person name="Young S.K."/>
            <person name="Zeng Q."/>
            <person name="Koehrsen M."/>
            <person name="Haas B."/>
            <person name="Borodovsky M."/>
            <person name="Guigo R."/>
            <person name="Alvarado L."/>
            <person name="Berlin A."/>
            <person name="Borenstein D."/>
            <person name="Chen Z."/>
            <person name="Engels R."/>
            <person name="Freedman E."/>
            <person name="Gellesch M."/>
            <person name="Goldberg J."/>
            <person name="Griggs A."/>
            <person name="Gujja S."/>
            <person name="Heiman D."/>
            <person name="Hepburn T."/>
            <person name="Howarth C."/>
            <person name="Jen D."/>
            <person name="Larson L."/>
            <person name="Lewis B."/>
            <person name="Mehta T."/>
            <person name="Park D."/>
            <person name="Pearson M."/>
            <person name="Roberts A."/>
            <person name="Saif S."/>
            <person name="Shenoy N."/>
            <person name="Sisk P."/>
            <person name="Stolte C."/>
            <person name="Sykes S."/>
            <person name="Walk T."/>
            <person name="White J."/>
            <person name="Yandava C."/>
            <person name="Burger G."/>
            <person name="Gray M.W."/>
            <person name="Holland P.W.H."/>
            <person name="King N."/>
            <person name="Lang F.B.F."/>
            <person name="Roger A.J."/>
            <person name="Ruiz-Trillo I."/>
            <person name="Lander E."/>
            <person name="Nusbaum C."/>
        </authorList>
    </citation>
    <scope>NUCLEOTIDE SEQUENCE [LARGE SCALE GENOMIC DNA]</scope>
    <source>
        <strain evidence="10">ATCC 38327</strain>
    </source>
</reference>
<feature type="domain" description="DNA mismatch repair protein MutS core" evidence="7">
    <location>
        <begin position="389"/>
        <end position="829"/>
    </location>
</feature>
<feature type="compositionally biased region" description="Polar residues" evidence="6">
    <location>
        <begin position="304"/>
        <end position="325"/>
    </location>
</feature>
<evidence type="ECO:0000256" key="2">
    <source>
        <dbReference type="ARBA" id="ARBA00022741"/>
    </source>
</evidence>
<dbReference type="InterPro" id="IPR007696">
    <property type="entry name" value="DNA_mismatch_repair_MutS_core"/>
</dbReference>
<feature type="compositionally biased region" description="Low complexity" evidence="6">
    <location>
        <begin position="650"/>
        <end position="663"/>
    </location>
</feature>
<keyword evidence="5" id="KW-0175">Coiled coil</keyword>
<evidence type="ECO:0008006" key="11">
    <source>
        <dbReference type="Google" id="ProtNLM"/>
    </source>
</evidence>
<dbReference type="OrthoDB" id="29596at2759"/>
<keyword evidence="4" id="KW-0238">DNA-binding</keyword>
<feature type="region of interest" description="Disordered" evidence="6">
    <location>
        <begin position="650"/>
        <end position="704"/>
    </location>
</feature>
<evidence type="ECO:0000259" key="7">
    <source>
        <dbReference type="SMART" id="SM00533"/>
    </source>
</evidence>
<dbReference type="SUPFAM" id="SSF52540">
    <property type="entry name" value="P-loop containing nucleoside triphosphate hydrolases"/>
    <property type="match status" value="1"/>
</dbReference>
<dbReference type="InterPro" id="IPR045076">
    <property type="entry name" value="MutS"/>
</dbReference>
<dbReference type="SMART" id="SM00534">
    <property type="entry name" value="MUTSac"/>
    <property type="match status" value="1"/>
</dbReference>
<dbReference type="VEuPathDB" id="FungiDB:AMAG_09847"/>
<sequence>MASPKPRPATAASAAGARSQSATPRPTPRPPAVATPLPYSATPPPIPLPPGSTPPPPLHPLHEGTTATGSSAASLVIAGRAPRQFPRRGRVFRRGPTGRSTGPKTDHATTLRQKFDVVRNLKLQLAPTVTLTHSRVTDELAAVLHEPLPGERVGGSEGDGSAAVEVRPAHDFAAEPARRRLVNLAVRLLHEPPRDDTASEASVPAWWLDDAAQHAAARLAAVIDLDRAPLTLGCAGALIKYLDALAEMATCSGGGGMGETVGETGPLDPFHGSDHFDAPRTPTPFGDLVAHRAMIPGGGGTHGVRSSSSHAESVHDGSSGSQHSSWAPAVSASAHLVASYGNAAFQIRSIQGYSPTAYLHLSPDTLESLQVFAVPGAPMCAGGRRAGTTPYACLYDVLNHTRTADGKWTLRQWMARPLANKRAIEGRFAAVATFLDPSNAAAVKQVRGFLVNVRAVPRILGRQVFSYLDWHLVAQFARAAESVLDTLPQLHAPAALAADRDVTALDRLLAMASAQPDMSSSDTITSRSFKSPRAALRSVLDLITPVIDLDVSRRQRRVVIHEGVDQELDDLRKQYADLEDLLGNVATDVAAQMPPPLAAHVHVLYFPQLGFLVAVSRTVLARYVRAVLASDAASDPMEVDPATYMDPSASMYSGGGAARSSASRPPTTVADPTLSNGTVQPHHATTTLHPTGTAAATGTDSTTTDVSDAEVARVLLPTHIDGVTGMDIQFRTPGNVYFKNAQMRALDAHVGDVHGLLADRELEILHALRTHLKPVEHVLLQVHRHLVDLDCLMSLAEAAARFDYTRPVLVEGGVGLHAVRTRHPILELAVAAGVAAPSLARGRSGGAPAAATATPQAIPNDIELGSAGAPRLALLTGPNSSGKSVYLKMVGVTVYLAHLGSYVPAASGAQVPLTDKILTRVAARESVSRFGKGTCTEDGIGLLVGVLHHFTTMGDQAPLVLAATHYHEIHANKLLADTLPIRYLTTRVFRNHDDALVFLYRVVEGRCVESLGGLCALLAGVPARVVNRGLEASHRFAQLERMDPLYGHAARHAAEARTRALVERFLYADLYDPKQLEALVADVTGMRNGDYLGMDWDGVDVDLDGMEWDEAERTVVTM</sequence>
<dbReference type="SUPFAM" id="SSF48334">
    <property type="entry name" value="DNA repair protein MutS, domain III"/>
    <property type="match status" value="1"/>
</dbReference>
<evidence type="ECO:0000313" key="10">
    <source>
        <dbReference type="Proteomes" id="UP000054350"/>
    </source>
</evidence>
<feature type="compositionally biased region" description="Low complexity" evidence="6">
    <location>
        <begin position="681"/>
        <end position="704"/>
    </location>
</feature>
<evidence type="ECO:0000256" key="6">
    <source>
        <dbReference type="SAM" id="MobiDB-lite"/>
    </source>
</evidence>
<dbReference type="GO" id="GO:0140664">
    <property type="term" value="F:ATP-dependent DNA damage sensor activity"/>
    <property type="evidence" value="ECO:0007669"/>
    <property type="project" value="InterPro"/>
</dbReference>
<evidence type="ECO:0000313" key="9">
    <source>
        <dbReference type="EMBL" id="KNE65882.1"/>
    </source>
</evidence>
<keyword evidence="3" id="KW-0067">ATP-binding</keyword>
<reference evidence="9 10" key="1">
    <citation type="submission" date="2009-11" db="EMBL/GenBank/DDBJ databases">
        <title>Annotation of Allomyces macrogynus ATCC 38327.</title>
        <authorList>
            <consortium name="The Broad Institute Genome Sequencing Platform"/>
            <person name="Russ C."/>
            <person name="Cuomo C."/>
            <person name="Burger G."/>
            <person name="Gray M.W."/>
            <person name="Holland P.W.H."/>
            <person name="King N."/>
            <person name="Lang F.B.F."/>
            <person name="Roger A.J."/>
            <person name="Ruiz-Trillo I."/>
            <person name="Young S.K."/>
            <person name="Zeng Q."/>
            <person name="Gargeya S."/>
            <person name="Fitzgerald M."/>
            <person name="Haas B."/>
            <person name="Abouelleil A."/>
            <person name="Alvarado L."/>
            <person name="Arachchi H.M."/>
            <person name="Berlin A."/>
            <person name="Chapman S.B."/>
            <person name="Gearin G."/>
            <person name="Goldberg J."/>
            <person name="Griggs A."/>
            <person name="Gujja S."/>
            <person name="Hansen M."/>
            <person name="Heiman D."/>
            <person name="Howarth C."/>
            <person name="Larimer J."/>
            <person name="Lui A."/>
            <person name="MacDonald P.J.P."/>
            <person name="McCowen C."/>
            <person name="Montmayeur A."/>
            <person name="Murphy C."/>
            <person name="Neiman D."/>
            <person name="Pearson M."/>
            <person name="Priest M."/>
            <person name="Roberts A."/>
            <person name="Saif S."/>
            <person name="Shea T."/>
            <person name="Sisk P."/>
            <person name="Stolte C."/>
            <person name="Sykes S."/>
            <person name="Wortman J."/>
            <person name="Nusbaum C."/>
            <person name="Birren B."/>
        </authorList>
    </citation>
    <scope>NUCLEOTIDE SEQUENCE [LARGE SCALE GENOMIC DNA]</scope>
    <source>
        <strain evidence="9 10">ATCC 38327</strain>
    </source>
</reference>
<dbReference type="STRING" id="578462.A0A0L0STM5"/>
<feature type="compositionally biased region" description="Pro residues" evidence="6">
    <location>
        <begin position="41"/>
        <end position="59"/>
    </location>
</feature>
<dbReference type="GO" id="GO:0030983">
    <property type="term" value="F:mismatched DNA binding"/>
    <property type="evidence" value="ECO:0007669"/>
    <property type="project" value="InterPro"/>
</dbReference>
<dbReference type="Gene3D" id="3.40.50.300">
    <property type="entry name" value="P-loop containing nucleotide triphosphate hydrolases"/>
    <property type="match status" value="2"/>
</dbReference>
<dbReference type="Proteomes" id="UP000054350">
    <property type="component" value="Unassembled WGS sequence"/>
</dbReference>
<name>A0A0L0STM5_ALLM3</name>
<dbReference type="PANTHER" id="PTHR11361:SF20">
    <property type="entry name" value="MUTS PROTEIN HOMOLOG 5"/>
    <property type="match status" value="1"/>
</dbReference>
<dbReference type="GO" id="GO:0006298">
    <property type="term" value="P:mismatch repair"/>
    <property type="evidence" value="ECO:0007669"/>
    <property type="project" value="InterPro"/>
</dbReference>
<feature type="region of interest" description="Disordered" evidence="6">
    <location>
        <begin position="89"/>
        <end position="108"/>
    </location>
</feature>
<proteinExistence type="inferred from homology"/>
<feature type="region of interest" description="Disordered" evidence="6">
    <location>
        <begin position="297"/>
        <end position="325"/>
    </location>
</feature>
<dbReference type="eggNOG" id="KOG0221">
    <property type="taxonomic scope" value="Eukaryota"/>
</dbReference>
<dbReference type="SMART" id="SM00533">
    <property type="entry name" value="MUTSd"/>
    <property type="match status" value="1"/>
</dbReference>